<comment type="subcellular location">
    <subcellularLocation>
        <location evidence="4">Cytoplasm</location>
    </subcellularLocation>
</comment>
<organism evidence="6 7">
    <name type="scientific">Pantoea alhagi</name>
    <dbReference type="NCBI Taxonomy" id="1891675"/>
    <lineage>
        <taxon>Bacteria</taxon>
        <taxon>Pseudomonadati</taxon>
        <taxon>Pseudomonadota</taxon>
        <taxon>Gammaproteobacteria</taxon>
        <taxon>Enterobacterales</taxon>
        <taxon>Erwiniaceae</taxon>
        <taxon>Pantoea</taxon>
    </lineage>
</organism>
<evidence type="ECO:0000313" key="7">
    <source>
        <dbReference type="Proteomes" id="UP000192900"/>
    </source>
</evidence>
<dbReference type="GO" id="GO:0006355">
    <property type="term" value="P:regulation of DNA-templated transcription"/>
    <property type="evidence" value="ECO:0007669"/>
    <property type="project" value="InterPro"/>
</dbReference>
<evidence type="ECO:0000256" key="3">
    <source>
        <dbReference type="ARBA" id="ARBA00023163"/>
    </source>
</evidence>
<reference evidence="6 7" key="1">
    <citation type="submission" date="2017-02" db="EMBL/GenBank/DDBJ databases">
        <title>Complete genome sequence of the drought resistance-promoting endophyte Pantoea alhagi LTYR-11Z.</title>
        <authorList>
            <person name="Zhang L."/>
        </authorList>
    </citation>
    <scope>NUCLEOTIDE SEQUENCE [LARGE SCALE GENOMIC DNA]</scope>
    <source>
        <strain evidence="6 7">LTYR-11Z</strain>
    </source>
</reference>
<proteinExistence type="inferred from homology"/>
<dbReference type="Pfam" id="PF04353">
    <property type="entry name" value="Rsd_AlgQ"/>
    <property type="match status" value="1"/>
</dbReference>
<keyword evidence="1 4" id="KW-0963">Cytoplasm</keyword>
<evidence type="ECO:0000313" key="6">
    <source>
        <dbReference type="EMBL" id="ARJ42140.1"/>
    </source>
</evidence>
<comment type="function">
    <text evidence="4">Binds RpoD and negatively regulates RpoD-mediated transcription activation by preventing the interaction between the primary sigma factor RpoD with the catalytic core of the RNA polymerase and with promoter DNA. May be involved in replacement of the RNA polymerase sigma subunit from RpoD to RpoS during the transition from exponential growth to the stationary phase.</text>
</comment>
<dbReference type="GO" id="GO:0005737">
    <property type="term" value="C:cytoplasm"/>
    <property type="evidence" value="ECO:0007669"/>
    <property type="project" value="UniProtKB-SubCell"/>
</dbReference>
<gene>
    <name evidence="4" type="primary">rsd</name>
    <name evidence="6" type="ORF">B1H58_08995</name>
</gene>
<dbReference type="PIRSF" id="PIRSF016548">
    <property type="entry name" value="Rsd_AlgQ"/>
    <property type="match status" value="1"/>
</dbReference>
<dbReference type="AlphaFoldDB" id="A0A1W6B4W9"/>
<dbReference type="Proteomes" id="UP000192900">
    <property type="component" value="Chromosome"/>
</dbReference>
<evidence type="ECO:0000256" key="1">
    <source>
        <dbReference type="ARBA" id="ARBA00022490"/>
    </source>
</evidence>
<dbReference type="NCBIfam" id="NF008723">
    <property type="entry name" value="PRK11718.1"/>
    <property type="match status" value="1"/>
</dbReference>
<comment type="subunit">
    <text evidence="4">Interacts with RpoD.</text>
</comment>
<evidence type="ECO:0000256" key="5">
    <source>
        <dbReference type="RuleBase" id="RU004409"/>
    </source>
</evidence>
<keyword evidence="3 4" id="KW-0804">Transcription</keyword>
<evidence type="ECO:0000256" key="4">
    <source>
        <dbReference type="HAMAP-Rule" id="MF_01181"/>
    </source>
</evidence>
<dbReference type="InterPro" id="IPR038309">
    <property type="entry name" value="Rsd/AlgQ_sf"/>
</dbReference>
<dbReference type="InterPro" id="IPR007448">
    <property type="entry name" value="Sigma70_reg_Rsd_AlgQ"/>
</dbReference>
<dbReference type="EMBL" id="CP019706">
    <property type="protein sequence ID" value="ARJ42140.1"/>
    <property type="molecule type" value="Genomic_DNA"/>
</dbReference>
<dbReference type="HAMAP" id="MF_01181">
    <property type="entry name" value="Rsd"/>
    <property type="match status" value="1"/>
</dbReference>
<dbReference type="STRING" id="1891675.B1H58_08995"/>
<keyword evidence="2 4" id="KW-0805">Transcription regulation</keyword>
<keyword evidence="7" id="KW-1185">Reference proteome</keyword>
<dbReference type="RefSeq" id="WP_085069563.1">
    <property type="nucleotide sequence ID" value="NZ_CP019706.1"/>
</dbReference>
<dbReference type="InterPro" id="IPR023785">
    <property type="entry name" value="Sigma70_reg_Rsd"/>
</dbReference>
<sequence length="168" mass="18776">MLNQLDVLTERVGGSNELVDLWLNARRQLLVAYYQVVGIKPNKESLTALDEKALDNFCQNLVDYLSTGHFNVYERIIEEMTGDSPLLAAAQIYPALQGNTEQIMQLYDTHFEAAIDHDNCMEFQQALSEVGEALEARFTLEDKLIQLAFENNLAALAAANDQALARPA</sequence>
<evidence type="ECO:0000256" key="2">
    <source>
        <dbReference type="ARBA" id="ARBA00023015"/>
    </source>
</evidence>
<dbReference type="KEGG" id="palh:B1H58_08995"/>
<protein>
    <recommendedName>
        <fullName evidence="4">Regulator of sigma D</fullName>
    </recommendedName>
</protein>
<dbReference type="OrthoDB" id="5567237at2"/>
<comment type="similarity">
    <text evidence="4 5">Belongs to the Rsd/AlgQ family.</text>
</comment>
<dbReference type="Gene3D" id="1.20.120.1370">
    <property type="entry name" value="Regulator of RNA polymerase sigma(70) subunit, domain 4"/>
    <property type="match status" value="1"/>
</dbReference>
<name>A0A1W6B4W9_9GAMM</name>
<accession>A0A1W6B4W9</accession>